<dbReference type="InterPro" id="IPR000504">
    <property type="entry name" value="RRM_dom"/>
</dbReference>
<sequence length="654" mass="71157">MTMSVPENISGSGGKEEESEDESEILEESPCGRWQKRREQVSQGNVPGIESAYLAMDTEEGVEVVWNEVQFSDKKVFKSFEGGEALMMENGQSTASKLGLPPLTPEQQEALQKAKKYAMEQSIKSVLVKQTLAHQQQQLSNLQLPNSLQMASLTMGFGDPLSPLQSVAAQRQRALAIMCRVYVGSIYYELGEDTIRQAFAPFGPIKSIDMSWDSVTLKHKGFAFVEYEVPEAAQLALEQMNSVMLGGRNIKVGRPSNIGQAQPIIDQLAEEARAFNRIYVASVHPDLSDEDIKSVFEAFGRIKSCTLARDPTTGKHKGYGFIEYDKAQSAQDAVSSMNLFDLGGQYLRVGKAVTPPMPLLTPTTPGGLPPAAAVAAAAATAKITAQMAWNLSQPENRTEDFLNCLEAVAGASILGAMTAGTGLSLPQLPQAVMAAQAPGVITGVTPARPTLPVVPQVGLVNPVLASPPSLSAAVAAAQEAKKEKEEEESAQDGTGQEMLSEQEHMSISGSSARHMVMQKLLRKQESTVMVLRNMVGPEDIDDDLEGEVTEECGKFGAVNRVIIYQEKQGEEEDAEVIVKIFVEFSMASEMNKAIQALNNRWFGGRFSNSVALSFSLLLLFKIFSLACYDAPGFKCQNNKFFRYDTWVCFSLFSL</sequence>
<dbReference type="SUPFAM" id="SSF54928">
    <property type="entry name" value="RNA-binding domain, RBD"/>
    <property type="match status" value="2"/>
</dbReference>
<dbReference type="AlphaFoldDB" id="A0A8C1R5K5"/>
<keyword evidence="3" id="KW-0678">Repressor</keyword>
<evidence type="ECO:0000256" key="9">
    <source>
        <dbReference type="ARBA" id="ARBA00023125"/>
    </source>
</evidence>
<dbReference type="GO" id="GO:0003677">
    <property type="term" value="F:DNA binding"/>
    <property type="evidence" value="ECO:0007669"/>
    <property type="project" value="UniProtKB-KW"/>
</dbReference>
<keyword evidence="8" id="KW-0805">Transcription regulation</keyword>
<evidence type="ECO:0000313" key="17">
    <source>
        <dbReference type="Ensembl" id="ENSCCRP00010088868.1"/>
    </source>
</evidence>
<evidence type="ECO:0000256" key="2">
    <source>
        <dbReference type="ARBA" id="ARBA00005987"/>
    </source>
</evidence>
<reference evidence="17" key="1">
    <citation type="submission" date="2025-08" db="UniProtKB">
        <authorList>
            <consortium name="Ensembl"/>
        </authorList>
    </citation>
    <scope>IDENTIFICATION</scope>
</reference>
<dbReference type="InterPro" id="IPR035979">
    <property type="entry name" value="RBD_domain_sf"/>
</dbReference>
<dbReference type="GO" id="GO:0006915">
    <property type="term" value="P:apoptotic process"/>
    <property type="evidence" value="ECO:0007669"/>
    <property type="project" value="UniProtKB-KW"/>
</dbReference>
<dbReference type="GO" id="GO:0006376">
    <property type="term" value="P:mRNA splice site recognition"/>
    <property type="evidence" value="ECO:0007669"/>
    <property type="project" value="TreeGrafter"/>
</dbReference>
<evidence type="ECO:0000256" key="12">
    <source>
        <dbReference type="ARBA" id="ARBA00023242"/>
    </source>
</evidence>
<comment type="subcellular location">
    <subcellularLocation>
        <location evidence="1">Nucleus</location>
    </subcellularLocation>
</comment>
<evidence type="ECO:0000259" key="16">
    <source>
        <dbReference type="PROSITE" id="PS50102"/>
    </source>
</evidence>
<dbReference type="GO" id="GO:0071013">
    <property type="term" value="C:catalytic step 2 spliceosome"/>
    <property type="evidence" value="ECO:0007669"/>
    <property type="project" value="TreeGrafter"/>
</dbReference>
<evidence type="ECO:0000256" key="13">
    <source>
        <dbReference type="ARBA" id="ARBA00023274"/>
    </source>
</evidence>
<evidence type="ECO:0000256" key="10">
    <source>
        <dbReference type="ARBA" id="ARBA00023163"/>
    </source>
</evidence>
<dbReference type="InterPro" id="IPR006532">
    <property type="entry name" value="PUF60-like"/>
</dbReference>
<keyword evidence="13" id="KW-0687">Ribonucleoprotein</keyword>
<proteinExistence type="inferred from homology"/>
<keyword evidence="11" id="KW-0508">mRNA splicing</keyword>
<keyword evidence="10" id="KW-0804">Transcription</keyword>
<feature type="compositionally biased region" description="Acidic residues" evidence="15">
    <location>
        <begin position="17"/>
        <end position="27"/>
    </location>
</feature>
<gene>
    <name evidence="17" type="primary">nrbp2a</name>
</gene>
<dbReference type="FunFam" id="3.30.70.330:FF:000136">
    <property type="entry name" value="poly(U)-binding-splicing factor PUF60 isoform X1"/>
    <property type="match status" value="1"/>
</dbReference>
<dbReference type="GO" id="GO:0003723">
    <property type="term" value="F:RNA binding"/>
    <property type="evidence" value="ECO:0007669"/>
    <property type="project" value="UniProtKB-UniRule"/>
</dbReference>
<dbReference type="FunFam" id="3.30.70.330:FF:000152">
    <property type="entry name" value="poly(U)-binding-splicing factor PUF60 isoform X1"/>
    <property type="match status" value="1"/>
</dbReference>
<name>A0A8C1R5K5_CYPCA</name>
<evidence type="ECO:0000256" key="6">
    <source>
        <dbReference type="ARBA" id="ARBA00022737"/>
    </source>
</evidence>
<dbReference type="Ensembl" id="ENSCCRT00010098535.1">
    <property type="protein sequence ID" value="ENSCCRP00010088868.1"/>
    <property type="gene ID" value="ENSCCRG00010038814.1"/>
</dbReference>
<evidence type="ECO:0000256" key="4">
    <source>
        <dbReference type="ARBA" id="ARBA00022664"/>
    </source>
</evidence>
<dbReference type="CDD" id="cd12371">
    <property type="entry name" value="RRM2_PUF60"/>
    <property type="match status" value="1"/>
</dbReference>
<dbReference type="Gene3D" id="3.30.70.330">
    <property type="match status" value="3"/>
</dbReference>
<evidence type="ECO:0000256" key="3">
    <source>
        <dbReference type="ARBA" id="ARBA00022491"/>
    </source>
</evidence>
<keyword evidence="9" id="KW-0238">DNA-binding</keyword>
<feature type="domain" description="RRM" evidence="16">
    <location>
        <begin position="179"/>
        <end position="257"/>
    </location>
</feature>
<dbReference type="GO" id="GO:0000381">
    <property type="term" value="P:regulation of alternative mRNA splicing, via spliceosome"/>
    <property type="evidence" value="ECO:0007669"/>
    <property type="project" value="InterPro"/>
</dbReference>
<evidence type="ECO:0000256" key="15">
    <source>
        <dbReference type="SAM" id="MobiDB-lite"/>
    </source>
</evidence>
<dbReference type="InterPro" id="IPR034209">
    <property type="entry name" value="PUF60_RRM1"/>
</dbReference>
<dbReference type="GO" id="GO:0000380">
    <property type="term" value="P:alternative mRNA splicing, via spliceosome"/>
    <property type="evidence" value="ECO:0007669"/>
    <property type="project" value="TreeGrafter"/>
</dbReference>
<keyword evidence="18" id="KW-1185">Reference proteome</keyword>
<dbReference type="NCBIfam" id="TIGR01645">
    <property type="entry name" value="half-pint"/>
    <property type="match status" value="1"/>
</dbReference>
<evidence type="ECO:0000256" key="14">
    <source>
        <dbReference type="PROSITE-ProRule" id="PRU00176"/>
    </source>
</evidence>
<dbReference type="SMART" id="SM00361">
    <property type="entry name" value="RRM_1"/>
    <property type="match status" value="3"/>
</dbReference>
<comment type="similarity">
    <text evidence="2">Belongs to the RRM half pint family.</text>
</comment>
<dbReference type="Pfam" id="PF00076">
    <property type="entry name" value="RRM_1"/>
    <property type="match status" value="2"/>
</dbReference>
<evidence type="ECO:0000256" key="8">
    <source>
        <dbReference type="ARBA" id="ARBA00023015"/>
    </source>
</evidence>
<accession>A0A8C1R5K5</accession>
<dbReference type="InterPro" id="IPR012677">
    <property type="entry name" value="Nucleotide-bd_a/b_plait_sf"/>
</dbReference>
<dbReference type="InterPro" id="IPR034212">
    <property type="entry name" value="PUF60_RRM3"/>
</dbReference>
<evidence type="ECO:0000256" key="5">
    <source>
        <dbReference type="ARBA" id="ARBA00022703"/>
    </source>
</evidence>
<dbReference type="Gene3D" id="3.30.200.20">
    <property type="entry name" value="Phosphorylase Kinase, domain 1"/>
    <property type="match status" value="1"/>
</dbReference>
<keyword evidence="4" id="KW-0507">mRNA processing</keyword>
<dbReference type="InterPro" id="IPR034211">
    <property type="entry name" value="PUF60_RRM2"/>
</dbReference>
<feature type="region of interest" description="Disordered" evidence="15">
    <location>
        <begin position="475"/>
        <end position="507"/>
    </location>
</feature>
<feature type="compositionally biased region" description="Polar residues" evidence="15">
    <location>
        <begin position="492"/>
        <end position="507"/>
    </location>
</feature>
<dbReference type="PANTHER" id="PTHR47330:SF1">
    <property type="entry name" value="POLY(U)-BINDING-SPLICING FACTOR PUF60"/>
    <property type="match status" value="1"/>
</dbReference>
<dbReference type="Proteomes" id="UP000694427">
    <property type="component" value="Unplaced"/>
</dbReference>
<dbReference type="InterPro" id="IPR003954">
    <property type="entry name" value="RRM_euk-type"/>
</dbReference>
<dbReference type="SMART" id="SM00360">
    <property type="entry name" value="RRM"/>
    <property type="match status" value="3"/>
</dbReference>
<dbReference type="GO" id="GO:0071011">
    <property type="term" value="C:precatalytic spliceosome"/>
    <property type="evidence" value="ECO:0007669"/>
    <property type="project" value="TreeGrafter"/>
</dbReference>
<reference evidence="17" key="2">
    <citation type="submission" date="2025-09" db="UniProtKB">
        <authorList>
            <consortium name="Ensembl"/>
        </authorList>
    </citation>
    <scope>IDENTIFICATION</scope>
</reference>
<keyword evidence="7 14" id="KW-0694">RNA-binding</keyword>
<protein>
    <recommendedName>
        <fullName evidence="16">RRM domain-containing protein</fullName>
    </recommendedName>
</protein>
<keyword evidence="12" id="KW-0539">Nucleus</keyword>
<dbReference type="PANTHER" id="PTHR47330">
    <property type="entry name" value="POLY(U)-BINDING-SPLICING FACTOR PUF60-B-RELATED"/>
    <property type="match status" value="1"/>
</dbReference>
<dbReference type="FunFam" id="3.30.70.330:FF:000133">
    <property type="entry name" value="poly(U)-binding-splicing factor PUF60 isoform X1"/>
    <property type="match status" value="1"/>
</dbReference>
<dbReference type="PROSITE" id="PS50102">
    <property type="entry name" value="RRM"/>
    <property type="match status" value="2"/>
</dbReference>
<feature type="domain" description="RRM" evidence="16">
    <location>
        <begin position="276"/>
        <end position="354"/>
    </location>
</feature>
<evidence type="ECO:0000256" key="1">
    <source>
        <dbReference type="ARBA" id="ARBA00004123"/>
    </source>
</evidence>
<dbReference type="InterPro" id="IPR051974">
    <property type="entry name" value="PUF60_regulator"/>
</dbReference>
<keyword evidence="5" id="KW-0053">Apoptosis</keyword>
<dbReference type="CDD" id="cd12648">
    <property type="entry name" value="RRM3_UHM_PUF60"/>
    <property type="match status" value="1"/>
</dbReference>
<evidence type="ECO:0000256" key="11">
    <source>
        <dbReference type="ARBA" id="ARBA00023187"/>
    </source>
</evidence>
<feature type="region of interest" description="Disordered" evidence="15">
    <location>
        <begin position="1"/>
        <end position="42"/>
    </location>
</feature>
<keyword evidence="6" id="KW-0677">Repeat</keyword>
<evidence type="ECO:0000256" key="7">
    <source>
        <dbReference type="ARBA" id="ARBA00022884"/>
    </source>
</evidence>
<organism evidence="17 18">
    <name type="scientific">Cyprinus carpio</name>
    <name type="common">Common carp</name>
    <dbReference type="NCBI Taxonomy" id="7962"/>
    <lineage>
        <taxon>Eukaryota</taxon>
        <taxon>Metazoa</taxon>
        <taxon>Chordata</taxon>
        <taxon>Craniata</taxon>
        <taxon>Vertebrata</taxon>
        <taxon>Euteleostomi</taxon>
        <taxon>Actinopterygii</taxon>
        <taxon>Neopterygii</taxon>
        <taxon>Teleostei</taxon>
        <taxon>Ostariophysi</taxon>
        <taxon>Cypriniformes</taxon>
        <taxon>Cyprinidae</taxon>
        <taxon>Cyprininae</taxon>
        <taxon>Cyprinus</taxon>
    </lineage>
</organism>
<evidence type="ECO:0000313" key="18">
    <source>
        <dbReference type="Proteomes" id="UP000694427"/>
    </source>
</evidence>
<dbReference type="CDD" id="cd12370">
    <property type="entry name" value="RRM1_PUF60"/>
    <property type="match status" value="1"/>
</dbReference>